<reference evidence="3 4" key="1">
    <citation type="submission" date="2014-11" db="EMBL/GenBank/DDBJ databases">
        <title>Genetic blueprint of the zoonotic pathogen Toxocara canis.</title>
        <authorList>
            <person name="Zhu X.-Q."/>
            <person name="Korhonen P.K."/>
            <person name="Cai H."/>
            <person name="Young N.D."/>
            <person name="Nejsum P."/>
            <person name="von Samson-Himmelstjerna G."/>
            <person name="Boag P.R."/>
            <person name="Tan P."/>
            <person name="Li Q."/>
            <person name="Min J."/>
            <person name="Yang Y."/>
            <person name="Wang X."/>
            <person name="Fang X."/>
            <person name="Hall R.S."/>
            <person name="Hofmann A."/>
            <person name="Sternberg P.W."/>
            <person name="Jex A.R."/>
            <person name="Gasser R.B."/>
        </authorList>
    </citation>
    <scope>NUCLEOTIDE SEQUENCE [LARGE SCALE GENOMIC DNA]</scope>
    <source>
        <strain evidence="3">PN_DK_2014</strain>
    </source>
</reference>
<evidence type="ECO:0000256" key="1">
    <source>
        <dbReference type="ARBA" id="ARBA00022448"/>
    </source>
</evidence>
<name>A0A0B2ULK4_TOXCA</name>
<feature type="domain" description="Glycolipid transfer protein" evidence="2">
    <location>
        <begin position="98"/>
        <end position="246"/>
    </location>
</feature>
<evidence type="ECO:0000313" key="3">
    <source>
        <dbReference type="EMBL" id="KHN71921.1"/>
    </source>
</evidence>
<comment type="caution">
    <text evidence="3">The sequence shown here is derived from an EMBL/GenBank/DDBJ whole genome shotgun (WGS) entry which is preliminary data.</text>
</comment>
<proteinExistence type="predicted"/>
<dbReference type="Pfam" id="PF08718">
    <property type="entry name" value="GLTP"/>
    <property type="match status" value="1"/>
</dbReference>
<dbReference type="GO" id="GO:0005829">
    <property type="term" value="C:cytosol"/>
    <property type="evidence" value="ECO:0007669"/>
    <property type="project" value="TreeGrafter"/>
</dbReference>
<keyword evidence="1" id="KW-0813">Transport</keyword>
<evidence type="ECO:0000259" key="2">
    <source>
        <dbReference type="Pfam" id="PF08718"/>
    </source>
</evidence>
<dbReference type="PANTHER" id="PTHR10219">
    <property type="entry name" value="GLYCOLIPID TRANSFER PROTEIN-RELATED"/>
    <property type="match status" value="1"/>
</dbReference>
<keyword evidence="4" id="KW-1185">Reference proteome</keyword>
<dbReference type="GO" id="GO:0016020">
    <property type="term" value="C:membrane"/>
    <property type="evidence" value="ECO:0007669"/>
    <property type="project" value="TreeGrafter"/>
</dbReference>
<dbReference type="STRING" id="6265.A0A0B2ULK4"/>
<dbReference type="PANTHER" id="PTHR10219:SF25">
    <property type="entry name" value="PLECKSTRIN HOMOLOGY DOMAIN-CONTAINING FAMILY A MEMBER 8"/>
    <property type="match status" value="1"/>
</dbReference>
<dbReference type="AlphaFoldDB" id="A0A0B2ULK4"/>
<dbReference type="EMBL" id="JPKZ01014295">
    <property type="protein sequence ID" value="KHN71921.1"/>
    <property type="molecule type" value="Genomic_DNA"/>
</dbReference>
<dbReference type="InterPro" id="IPR014830">
    <property type="entry name" value="Glycolipid_transfer_prot_dom"/>
</dbReference>
<dbReference type="GO" id="GO:1902388">
    <property type="term" value="F:ceramide 1-phosphate transfer activity"/>
    <property type="evidence" value="ECO:0007669"/>
    <property type="project" value="TreeGrafter"/>
</dbReference>
<dbReference type="Gene3D" id="1.10.3520.10">
    <property type="entry name" value="Glycolipid transfer protein"/>
    <property type="match status" value="1"/>
</dbReference>
<accession>A0A0B2ULK4</accession>
<sequence>MSARRITGHFKCDPEVKYYGYSFYQNRPLTSGVIRGGIVELLPFAVYIRDILAGLLNTPKFFYDDLKKSVMSSAPCAEVRTYFSHAERMFPEMENGKVPTEQFLRACQGIADFVGFLGTAFIPVKNDISGNVSKVRSKFESDREKLKYIEDLIDDDLAHNGGKLGYATEGLLWLKRGLEFMLELLTEMVREYRSSADKSSSESLVAVINKAYVATLKRHHGFVSKQLFKVVIVAAPYRRTILKALAEGNEGIDDICIDHIAAHLDNFRTNVAHLVDYYIEKKLDTPNPMPTCLTQL</sequence>
<dbReference type="InterPro" id="IPR036497">
    <property type="entry name" value="GLTP_sf"/>
</dbReference>
<protein>
    <submittedName>
        <fullName evidence="3">Glycolipid transfer protein</fullName>
    </submittedName>
</protein>
<dbReference type="OMA" id="SHAERMF"/>
<dbReference type="GO" id="GO:1902387">
    <property type="term" value="F:ceramide 1-phosphate binding"/>
    <property type="evidence" value="ECO:0007669"/>
    <property type="project" value="TreeGrafter"/>
</dbReference>
<evidence type="ECO:0000313" key="4">
    <source>
        <dbReference type="Proteomes" id="UP000031036"/>
    </source>
</evidence>
<dbReference type="FunFam" id="1.10.3520.10:FF:000001">
    <property type="entry name" value="Pleckstrin domain-containing family A member 8"/>
    <property type="match status" value="1"/>
</dbReference>
<gene>
    <name evidence="3" type="primary">gltp</name>
    <name evidence="3" type="ORF">Tcan_18692</name>
</gene>
<dbReference type="SUPFAM" id="SSF110004">
    <property type="entry name" value="Glycolipid transfer protein, GLTP"/>
    <property type="match status" value="1"/>
</dbReference>
<organism evidence="3 4">
    <name type="scientific">Toxocara canis</name>
    <name type="common">Canine roundworm</name>
    <dbReference type="NCBI Taxonomy" id="6265"/>
    <lineage>
        <taxon>Eukaryota</taxon>
        <taxon>Metazoa</taxon>
        <taxon>Ecdysozoa</taxon>
        <taxon>Nematoda</taxon>
        <taxon>Chromadorea</taxon>
        <taxon>Rhabditida</taxon>
        <taxon>Spirurina</taxon>
        <taxon>Ascaridomorpha</taxon>
        <taxon>Ascaridoidea</taxon>
        <taxon>Toxocaridae</taxon>
        <taxon>Toxocara</taxon>
    </lineage>
</organism>
<dbReference type="OrthoDB" id="205255at2759"/>
<dbReference type="Proteomes" id="UP000031036">
    <property type="component" value="Unassembled WGS sequence"/>
</dbReference>